<evidence type="ECO:0000256" key="1">
    <source>
        <dbReference type="SAM" id="MobiDB-lite"/>
    </source>
</evidence>
<dbReference type="Proteomes" id="UP001178507">
    <property type="component" value="Unassembled WGS sequence"/>
</dbReference>
<gene>
    <name evidence="2" type="ORF">EVOR1521_LOCUS22615</name>
</gene>
<evidence type="ECO:0000313" key="3">
    <source>
        <dbReference type="Proteomes" id="UP001178507"/>
    </source>
</evidence>
<evidence type="ECO:0000313" key="2">
    <source>
        <dbReference type="EMBL" id="CAJ1398977.1"/>
    </source>
</evidence>
<comment type="caution">
    <text evidence="2">The sequence shown here is derived from an EMBL/GenBank/DDBJ whole genome shotgun (WGS) entry which is preliminary data.</text>
</comment>
<feature type="compositionally biased region" description="Low complexity" evidence="1">
    <location>
        <begin position="31"/>
        <end position="47"/>
    </location>
</feature>
<accession>A0AA36N9E5</accession>
<dbReference type="AlphaFoldDB" id="A0AA36N9E5"/>
<protein>
    <submittedName>
        <fullName evidence="2">Uncharacterized protein</fullName>
    </submittedName>
</protein>
<feature type="compositionally biased region" description="Basic and acidic residues" evidence="1">
    <location>
        <begin position="1"/>
        <end position="19"/>
    </location>
</feature>
<organism evidence="2 3">
    <name type="scientific">Effrenium voratum</name>
    <dbReference type="NCBI Taxonomy" id="2562239"/>
    <lineage>
        <taxon>Eukaryota</taxon>
        <taxon>Sar</taxon>
        <taxon>Alveolata</taxon>
        <taxon>Dinophyceae</taxon>
        <taxon>Suessiales</taxon>
        <taxon>Symbiodiniaceae</taxon>
        <taxon>Effrenium</taxon>
    </lineage>
</organism>
<feature type="region of interest" description="Disordered" evidence="1">
    <location>
        <begin position="1"/>
        <end position="73"/>
    </location>
</feature>
<sequence>MPSDSLERPRKVRRQEKPPQAKGSMPRQDARSTSARAQSQSQARDSSVAPKRKALKLSSRPATGPVTRSAASQKAQQLRVACKGTNVRAIQLALQDCEQTCRLGLLKEEKCAAERRIQMLQAEQAKARAAAQGGLVAIMEQQRAEPGTQPGCGKKSGVQEAQTTSTTSLQVLQPVAVGSSLEPGLVGELFDFNTKTSTVAVIDHTLHHWGDIYSSLAMKWKGLLFIRQPGQYAFQITCLGAAELRRSMALISSRRTHWGD</sequence>
<proteinExistence type="predicted"/>
<reference evidence="2" key="1">
    <citation type="submission" date="2023-08" db="EMBL/GenBank/DDBJ databases">
        <authorList>
            <person name="Chen Y."/>
            <person name="Shah S."/>
            <person name="Dougan E. K."/>
            <person name="Thang M."/>
            <person name="Chan C."/>
        </authorList>
    </citation>
    <scope>NUCLEOTIDE SEQUENCE</scope>
</reference>
<name>A0AA36N9E5_9DINO</name>
<keyword evidence="3" id="KW-1185">Reference proteome</keyword>
<dbReference type="EMBL" id="CAUJNA010003318">
    <property type="protein sequence ID" value="CAJ1398977.1"/>
    <property type="molecule type" value="Genomic_DNA"/>
</dbReference>